<evidence type="ECO:0000256" key="2">
    <source>
        <dbReference type="ARBA" id="ARBA00023125"/>
    </source>
</evidence>
<dbReference type="InterPro" id="IPR002577">
    <property type="entry name" value="HTH_HxlR"/>
</dbReference>
<name>A0A5B8W5C6_9SPHI</name>
<dbReference type="SUPFAM" id="SSF46785">
    <property type="entry name" value="Winged helix' DNA-binding domain"/>
    <property type="match status" value="1"/>
</dbReference>
<gene>
    <name evidence="5" type="ORF">FSB76_24100</name>
</gene>
<evidence type="ECO:0000313" key="6">
    <source>
        <dbReference type="Proteomes" id="UP000321362"/>
    </source>
</evidence>
<dbReference type="InterPro" id="IPR036388">
    <property type="entry name" value="WH-like_DNA-bd_sf"/>
</dbReference>
<keyword evidence="6" id="KW-1185">Reference proteome</keyword>
<dbReference type="Proteomes" id="UP000321362">
    <property type="component" value="Chromosome"/>
</dbReference>
<reference evidence="5 6" key="1">
    <citation type="journal article" date="2013" name="J. Microbiol.">
        <title>Mucilaginibacter ginsenosidivorax sp. nov., with ginsenoside converting activity isolated from sediment.</title>
        <authorList>
            <person name="Kim J.K."/>
            <person name="Choi T.E."/>
            <person name="Liu Q.M."/>
            <person name="Park H.Y."/>
            <person name="Yi T.H."/>
            <person name="Yoon M.H."/>
            <person name="Kim S.C."/>
            <person name="Im W.T."/>
        </authorList>
    </citation>
    <scope>NUCLEOTIDE SEQUENCE [LARGE SCALE GENOMIC DNA]</scope>
    <source>
        <strain evidence="5 6">KHI28</strain>
    </source>
</reference>
<evidence type="ECO:0000256" key="3">
    <source>
        <dbReference type="ARBA" id="ARBA00023163"/>
    </source>
</evidence>
<keyword evidence="1" id="KW-0805">Transcription regulation</keyword>
<dbReference type="PANTHER" id="PTHR33204:SF29">
    <property type="entry name" value="TRANSCRIPTIONAL REGULATOR"/>
    <property type="match status" value="1"/>
</dbReference>
<dbReference type="InterPro" id="IPR036390">
    <property type="entry name" value="WH_DNA-bd_sf"/>
</dbReference>
<dbReference type="EMBL" id="CP042437">
    <property type="protein sequence ID" value="QEC78881.1"/>
    <property type="molecule type" value="Genomic_DNA"/>
</dbReference>
<protein>
    <submittedName>
        <fullName evidence="5">Helix-turn-helix transcriptional regulator</fullName>
    </submittedName>
</protein>
<accession>A0A5B8W5C6</accession>
<dbReference type="PROSITE" id="PS51118">
    <property type="entry name" value="HTH_HXLR"/>
    <property type="match status" value="1"/>
</dbReference>
<dbReference type="AlphaFoldDB" id="A0A5B8W5C6"/>
<dbReference type="Gene3D" id="1.10.10.10">
    <property type="entry name" value="Winged helix-like DNA-binding domain superfamily/Winged helix DNA-binding domain"/>
    <property type="match status" value="1"/>
</dbReference>
<dbReference type="KEGG" id="mgk:FSB76_24100"/>
<dbReference type="PANTHER" id="PTHR33204">
    <property type="entry name" value="TRANSCRIPTIONAL REGULATOR, MARR FAMILY"/>
    <property type="match status" value="1"/>
</dbReference>
<feature type="domain" description="HTH hxlR-type" evidence="4">
    <location>
        <begin position="15"/>
        <end position="113"/>
    </location>
</feature>
<evidence type="ECO:0000256" key="1">
    <source>
        <dbReference type="ARBA" id="ARBA00023015"/>
    </source>
</evidence>
<evidence type="ECO:0000313" key="5">
    <source>
        <dbReference type="EMBL" id="QEC78881.1"/>
    </source>
</evidence>
<dbReference type="Pfam" id="PF01638">
    <property type="entry name" value="HxlR"/>
    <property type="match status" value="1"/>
</dbReference>
<keyword evidence="2" id="KW-0238">DNA-binding</keyword>
<organism evidence="5 6">
    <name type="scientific">Mucilaginibacter ginsenosidivorax</name>
    <dbReference type="NCBI Taxonomy" id="862126"/>
    <lineage>
        <taxon>Bacteria</taxon>
        <taxon>Pseudomonadati</taxon>
        <taxon>Bacteroidota</taxon>
        <taxon>Sphingobacteriia</taxon>
        <taxon>Sphingobacteriales</taxon>
        <taxon>Sphingobacteriaceae</taxon>
        <taxon>Mucilaginibacter</taxon>
    </lineage>
</organism>
<keyword evidence="3" id="KW-0804">Transcription</keyword>
<dbReference type="OrthoDB" id="9797599at2"/>
<dbReference type="GO" id="GO:0003677">
    <property type="term" value="F:DNA binding"/>
    <property type="evidence" value="ECO:0007669"/>
    <property type="project" value="UniProtKB-KW"/>
</dbReference>
<evidence type="ECO:0000259" key="4">
    <source>
        <dbReference type="PROSITE" id="PS51118"/>
    </source>
</evidence>
<sequence length="117" mass="13616">MPDTRKNKDYNPYNCPVTHCMNKIGGKWKILIIYAVSKNVNRFGKLQKVLPLMSKQMLVNQLRELEVDNILDRHIFAEMPPRVEYQLTERGKSLIPVIKIMQEWGVKDLEMDSALAS</sequence>
<proteinExistence type="predicted"/>